<evidence type="ECO:0008006" key="4">
    <source>
        <dbReference type="Google" id="ProtNLM"/>
    </source>
</evidence>
<organism evidence="2 3">
    <name type="scientific">Mytilus galloprovincialis</name>
    <name type="common">Mediterranean mussel</name>
    <dbReference type="NCBI Taxonomy" id="29158"/>
    <lineage>
        <taxon>Eukaryota</taxon>
        <taxon>Metazoa</taxon>
        <taxon>Spiralia</taxon>
        <taxon>Lophotrochozoa</taxon>
        <taxon>Mollusca</taxon>
        <taxon>Bivalvia</taxon>
        <taxon>Autobranchia</taxon>
        <taxon>Pteriomorphia</taxon>
        <taxon>Mytilida</taxon>
        <taxon>Mytiloidea</taxon>
        <taxon>Mytilidae</taxon>
        <taxon>Mytilinae</taxon>
        <taxon>Mytilus</taxon>
    </lineage>
</organism>
<sequence>MPWPDVNSHSLDRKNLLSEEQHKDPEVVWADSTKLGCAVGSCPSMTNLPSYFRNVKFVVCNYGPGGNFNGRKPYEEGTAVSNDNVSEGTASNDNGSEGTASNDNGSSGTASGCK</sequence>
<dbReference type="GO" id="GO:0005576">
    <property type="term" value="C:extracellular region"/>
    <property type="evidence" value="ECO:0007669"/>
    <property type="project" value="InterPro"/>
</dbReference>
<dbReference type="InterPro" id="IPR018244">
    <property type="entry name" value="Allrgn_V5/Tpx1_CS"/>
</dbReference>
<dbReference type="Proteomes" id="UP000596742">
    <property type="component" value="Unassembled WGS sequence"/>
</dbReference>
<evidence type="ECO:0000256" key="1">
    <source>
        <dbReference type="SAM" id="MobiDB-lite"/>
    </source>
</evidence>
<dbReference type="Gene3D" id="3.40.33.10">
    <property type="entry name" value="CAP"/>
    <property type="match status" value="1"/>
</dbReference>
<dbReference type="EMBL" id="UYJE01009021">
    <property type="protein sequence ID" value="VDI69363.1"/>
    <property type="molecule type" value="Genomic_DNA"/>
</dbReference>
<feature type="region of interest" description="Disordered" evidence="1">
    <location>
        <begin position="1"/>
        <end position="25"/>
    </location>
</feature>
<feature type="region of interest" description="Disordered" evidence="1">
    <location>
        <begin position="70"/>
        <end position="114"/>
    </location>
</feature>
<evidence type="ECO:0000313" key="2">
    <source>
        <dbReference type="EMBL" id="VDI69363.1"/>
    </source>
</evidence>
<gene>
    <name evidence="2" type="ORF">MGAL_10B038302</name>
</gene>
<evidence type="ECO:0000313" key="3">
    <source>
        <dbReference type="Proteomes" id="UP000596742"/>
    </source>
</evidence>
<protein>
    <recommendedName>
        <fullName evidence="4">SCP domain-containing protein</fullName>
    </recommendedName>
</protein>
<keyword evidence="3" id="KW-1185">Reference proteome</keyword>
<name>A0A8B6GUL6_MYTGA</name>
<proteinExistence type="predicted"/>
<comment type="caution">
    <text evidence="2">The sequence shown here is derived from an EMBL/GenBank/DDBJ whole genome shotgun (WGS) entry which is preliminary data.</text>
</comment>
<reference evidence="2" key="1">
    <citation type="submission" date="2018-11" db="EMBL/GenBank/DDBJ databases">
        <authorList>
            <person name="Alioto T."/>
            <person name="Alioto T."/>
        </authorList>
    </citation>
    <scope>NUCLEOTIDE SEQUENCE</scope>
</reference>
<dbReference type="SUPFAM" id="SSF55797">
    <property type="entry name" value="PR-1-like"/>
    <property type="match status" value="1"/>
</dbReference>
<dbReference type="PROSITE" id="PS01010">
    <property type="entry name" value="CRISP_2"/>
    <property type="match status" value="1"/>
</dbReference>
<feature type="compositionally biased region" description="Polar residues" evidence="1">
    <location>
        <begin position="79"/>
        <end position="114"/>
    </location>
</feature>
<dbReference type="OrthoDB" id="43654at2759"/>
<dbReference type="InterPro" id="IPR035940">
    <property type="entry name" value="CAP_sf"/>
</dbReference>
<accession>A0A8B6GUL6</accession>
<dbReference type="AlphaFoldDB" id="A0A8B6GUL6"/>
<feature type="compositionally biased region" description="Basic and acidic residues" evidence="1">
    <location>
        <begin position="10"/>
        <end position="25"/>
    </location>
</feature>